<comment type="caution">
    <text evidence="1">The sequence shown here is derived from an EMBL/GenBank/DDBJ whole genome shotgun (WGS) entry which is preliminary data.</text>
</comment>
<evidence type="ECO:0000313" key="1">
    <source>
        <dbReference type="EMBL" id="MYM26457.1"/>
    </source>
</evidence>
<dbReference type="NCBIfam" id="TIGR04509">
    <property type="entry name" value="mod_pep_NH_fam"/>
    <property type="match status" value="1"/>
</dbReference>
<protein>
    <submittedName>
        <fullName evidence="1">Putative modified peptide</fullName>
    </submittedName>
</protein>
<organism evidence="1 2">
    <name type="scientific">Duganella flavida</name>
    <dbReference type="NCBI Taxonomy" id="2692175"/>
    <lineage>
        <taxon>Bacteria</taxon>
        <taxon>Pseudomonadati</taxon>
        <taxon>Pseudomonadota</taxon>
        <taxon>Betaproteobacteria</taxon>
        <taxon>Burkholderiales</taxon>
        <taxon>Oxalobacteraceae</taxon>
        <taxon>Telluria group</taxon>
        <taxon>Duganella</taxon>
    </lineage>
</organism>
<accession>A0A6L8KI80</accession>
<name>A0A6L8KI80_9BURK</name>
<proteinExistence type="predicted"/>
<dbReference type="AlphaFoldDB" id="A0A6L8KI80"/>
<keyword evidence="2" id="KW-1185">Reference proteome</keyword>
<reference evidence="1 2" key="1">
    <citation type="submission" date="2019-12" db="EMBL/GenBank/DDBJ databases">
        <title>Novel species isolated from a subtropical stream in China.</title>
        <authorList>
            <person name="Lu H."/>
        </authorList>
    </citation>
    <scope>NUCLEOTIDE SEQUENCE [LARGE SCALE GENOMIC DNA]</scope>
    <source>
        <strain evidence="1 2">FT135W</strain>
    </source>
</reference>
<sequence length="83" mass="8662">MHTSSELSAIIDKLAGDTQFREHLHSDPVAALASLGVTLQPEHVPENISLPSAASLAADKGELQAKLETTASMLPFLLSGNVA</sequence>
<evidence type="ECO:0000313" key="2">
    <source>
        <dbReference type="Proteomes" id="UP000479335"/>
    </source>
</evidence>
<dbReference type="RefSeq" id="WP_161009891.1">
    <property type="nucleotide sequence ID" value="NZ_WWCN01000027.1"/>
</dbReference>
<dbReference type="Proteomes" id="UP000479335">
    <property type="component" value="Unassembled WGS sequence"/>
</dbReference>
<dbReference type="GO" id="GO:0046914">
    <property type="term" value="F:transition metal ion binding"/>
    <property type="evidence" value="ECO:0007669"/>
    <property type="project" value="InterPro"/>
</dbReference>
<dbReference type="InterPro" id="IPR030976">
    <property type="entry name" value="Mod_pep_NH_fam"/>
</dbReference>
<dbReference type="SUPFAM" id="SSF56209">
    <property type="entry name" value="Nitrile hydratase alpha chain"/>
    <property type="match status" value="1"/>
</dbReference>
<dbReference type="InterPro" id="IPR036648">
    <property type="entry name" value="CN_Hdrase_a/SCN_Hdrase_g_sf"/>
</dbReference>
<dbReference type="EMBL" id="WWCN01000027">
    <property type="protein sequence ID" value="MYM26457.1"/>
    <property type="molecule type" value="Genomic_DNA"/>
</dbReference>
<dbReference type="GO" id="GO:0003824">
    <property type="term" value="F:catalytic activity"/>
    <property type="evidence" value="ECO:0007669"/>
    <property type="project" value="InterPro"/>
</dbReference>
<gene>
    <name evidence="1" type="ORF">GTP46_27900</name>
</gene>